<organism evidence="3 4">
    <name type="scientific">Orbilia brochopaga</name>
    <dbReference type="NCBI Taxonomy" id="3140254"/>
    <lineage>
        <taxon>Eukaryota</taxon>
        <taxon>Fungi</taxon>
        <taxon>Dikarya</taxon>
        <taxon>Ascomycota</taxon>
        <taxon>Pezizomycotina</taxon>
        <taxon>Orbiliomycetes</taxon>
        <taxon>Orbiliales</taxon>
        <taxon>Orbiliaceae</taxon>
        <taxon>Orbilia</taxon>
    </lineage>
</organism>
<evidence type="ECO:0000313" key="3">
    <source>
        <dbReference type="EMBL" id="KAK6358901.1"/>
    </source>
</evidence>
<feature type="coiled-coil region" evidence="1">
    <location>
        <begin position="248"/>
        <end position="351"/>
    </location>
</feature>
<accession>A0AAV9VCQ2</accession>
<keyword evidence="1" id="KW-0175">Coiled coil</keyword>
<name>A0AAV9VCQ2_9PEZI</name>
<feature type="compositionally biased region" description="Basic and acidic residues" evidence="2">
    <location>
        <begin position="453"/>
        <end position="463"/>
    </location>
</feature>
<keyword evidence="4" id="KW-1185">Reference proteome</keyword>
<protein>
    <submittedName>
        <fullName evidence="3">Uncharacterized protein</fullName>
    </submittedName>
</protein>
<reference evidence="3 4" key="1">
    <citation type="submission" date="2019-10" db="EMBL/GenBank/DDBJ databases">
        <authorList>
            <person name="Palmer J.M."/>
        </authorList>
    </citation>
    <scope>NUCLEOTIDE SEQUENCE [LARGE SCALE GENOMIC DNA]</scope>
    <source>
        <strain evidence="3 4">TWF696</strain>
    </source>
</reference>
<evidence type="ECO:0000256" key="1">
    <source>
        <dbReference type="SAM" id="Coils"/>
    </source>
</evidence>
<dbReference type="AlphaFoldDB" id="A0AAV9VCQ2"/>
<feature type="region of interest" description="Disordered" evidence="2">
    <location>
        <begin position="444"/>
        <end position="464"/>
    </location>
</feature>
<dbReference type="Proteomes" id="UP001375240">
    <property type="component" value="Unassembled WGS sequence"/>
</dbReference>
<comment type="caution">
    <text evidence="3">The sequence shown here is derived from an EMBL/GenBank/DDBJ whole genome shotgun (WGS) entry which is preliminary data.</text>
</comment>
<evidence type="ECO:0000256" key="2">
    <source>
        <dbReference type="SAM" id="MobiDB-lite"/>
    </source>
</evidence>
<feature type="region of interest" description="Disordered" evidence="2">
    <location>
        <begin position="1"/>
        <end position="24"/>
    </location>
</feature>
<proteinExistence type="predicted"/>
<feature type="region of interest" description="Disordered" evidence="2">
    <location>
        <begin position="82"/>
        <end position="153"/>
    </location>
</feature>
<evidence type="ECO:0000313" key="4">
    <source>
        <dbReference type="Proteomes" id="UP001375240"/>
    </source>
</evidence>
<sequence length="520" mass="56154">MQTISKMDNNNSNDGASSPSTESIPSLPDEYFLPASLVFGALEVLLAFNISPPSTITSSNSDPADPAWDFFQMASTMATVPSKLVAGDPPRPAVPAPGTTTAAPGPPPTPSKIPLPPTPCSPLSLKATGYPGTPNDAQPERPVPKPSTTTSSMAGAPGMNNFPGASTAIPGYGFPTQSSLPSLVFPPATHQAYHTRNLLLHIYSMFNGAQAAIHQLGANCEFNQNLITFLSNQLVEKDRKIQTLTASVNMLQTAVQRAMKNNEELKKTEESLQEEIKTLQSNSDSEAGKEDAAELVAKVDTLTQELDAQRAEKESMARDHDRKVGELEKEVEDLKENVEILEESLRYAVAMHFPEEEADADVGADADHNDVELHELRNDEDRAEKMLNGRLEDASAASDDSLIDEVNGVAHRENAHGLFTDGASSSSGSGYLSSRPIYLDSIMEEPEEEDKEAETPPDQRDEVDVPMPQITCIAPMSSTGGTKLRATAKPFVGSSDANLGYRYLNNENRHRQQEGSTFFL</sequence>
<dbReference type="EMBL" id="JAVHNQ010000001">
    <property type="protein sequence ID" value="KAK6358901.1"/>
    <property type="molecule type" value="Genomic_DNA"/>
</dbReference>
<feature type="compositionally biased region" description="Pro residues" evidence="2">
    <location>
        <begin position="104"/>
        <end position="120"/>
    </location>
</feature>
<gene>
    <name evidence="3" type="ORF">TWF696_000080</name>
</gene>